<evidence type="ECO:0000256" key="1">
    <source>
        <dbReference type="SAM" id="SignalP"/>
    </source>
</evidence>
<evidence type="ECO:0000313" key="3">
    <source>
        <dbReference type="Proteomes" id="UP000653904"/>
    </source>
</evidence>
<keyword evidence="1" id="KW-0732">Signal</keyword>
<reference evidence="2 3" key="1">
    <citation type="submission" date="2020-08" db="EMBL/GenBank/DDBJ databases">
        <title>Genome public.</title>
        <authorList>
            <person name="Liu C."/>
            <person name="Sun Q."/>
        </authorList>
    </citation>
    <scope>NUCLEOTIDE SEQUENCE [LARGE SCALE GENOMIC DNA]</scope>
    <source>
        <strain evidence="2 3">BX14</strain>
    </source>
</reference>
<dbReference type="AlphaFoldDB" id="A0AAW3X263"/>
<sequence>MKNRWKHIFIPVLAMAICLNLAACGDSGDVVGDDWRTTGVVVGSGTITHNGESVDVLVTVSESSAAFYRDQEEQVLFDSVAFPETIEDISSSAFQISFDDQNGDEESDVLVEIGHEDMSNTTMLWLWDPQERYVYQPDYSSFHVPGVAGPEELIAPYVGLWEYQGENLWLRIREDATWEFVNDQDDVIEYGTLWVDENGVTLHFDGSGDTLQLDRTISGDLIDSANDGTLLPVEGIESGEPYFTKNGLEINAAVEMGTFPLEDGVCSYSGLGDGYNTDDCYWEITKTGDYTHDGIRELHFDAICYIPEDAIPYFDQQYTTVISSELYDFYTGVWLTTSTAYGNSQRGDNYYLHTVSWQGNSYLIEFAYSTDWQYNVGDWAQVLTKSYAVYLPEDYDGLVFAAEAQPDNYKDSAKRMQLDSISPEASILDIDTLDPYSSLYFSLCY</sequence>
<feature type="signal peptide" evidence="1">
    <location>
        <begin position="1"/>
        <end position="22"/>
    </location>
</feature>
<keyword evidence="3" id="KW-1185">Reference proteome</keyword>
<dbReference type="Proteomes" id="UP000653904">
    <property type="component" value="Unassembled WGS sequence"/>
</dbReference>
<evidence type="ECO:0000313" key="2">
    <source>
        <dbReference type="EMBL" id="MBC5656746.1"/>
    </source>
</evidence>
<accession>A0AAW3X263</accession>
<comment type="caution">
    <text evidence="2">The sequence shown here is derived from an EMBL/GenBank/DDBJ whole genome shotgun (WGS) entry which is preliminary data.</text>
</comment>
<proteinExistence type="predicted"/>
<dbReference type="RefSeq" id="WP_118653170.1">
    <property type="nucleotide sequence ID" value="NZ_JACOOW010000007.1"/>
</dbReference>
<organism evidence="2 3">
    <name type="scientific">Clostridium segne</name>
    <dbReference type="NCBI Taxonomy" id="2763038"/>
    <lineage>
        <taxon>Bacteria</taxon>
        <taxon>Bacillati</taxon>
        <taxon>Bacillota</taxon>
        <taxon>Clostridia</taxon>
        <taxon>Eubacteriales</taxon>
        <taxon>Clostridiaceae</taxon>
        <taxon>Clostridium</taxon>
    </lineage>
</organism>
<name>A0AAW3X263_9CLOT</name>
<feature type="chain" id="PRO_5043946702" evidence="1">
    <location>
        <begin position="23"/>
        <end position="445"/>
    </location>
</feature>
<gene>
    <name evidence="2" type="ORF">H8S19_06655</name>
</gene>
<protein>
    <submittedName>
        <fullName evidence="2">Uncharacterized protein</fullName>
    </submittedName>
</protein>
<dbReference type="EMBL" id="JACOOW010000007">
    <property type="protein sequence ID" value="MBC5656746.1"/>
    <property type="molecule type" value="Genomic_DNA"/>
</dbReference>